<evidence type="ECO:0000313" key="12">
    <source>
        <dbReference type="EMBL" id="AFG71196.1"/>
    </source>
</evidence>
<dbReference type="EMBL" id="FJ110330">
    <property type="protein sequence ID" value="AFG71199.1"/>
    <property type="molecule type" value="Genomic_DNA"/>
</dbReference>
<dbReference type="EMBL" id="FJ110329">
    <property type="protein sequence ID" value="AFG71200.1"/>
    <property type="molecule type" value="Genomic_DNA"/>
</dbReference>
<reference evidence="15" key="1">
    <citation type="submission" date="2008-08" db="EMBL/GenBank/DDBJ databases">
        <title>Nucleotide Diversity and Divergence in the Loblolly Pine Gene Space.</title>
        <authorList>
            <person name="Neale D.B."/>
            <person name="Wegrzyn J.L."/>
            <person name="Lee J.M."/>
            <person name="Eckert A.J."/>
            <person name="Liechty J.D."/>
            <person name="Stevens K.A."/>
            <person name="Langley C.H."/>
        </authorList>
    </citation>
    <scope>NUCLEOTIDE SEQUENCE</scope>
    <source>
        <strain evidence="7">5315</strain>
        <strain evidence="5">5316</strain>
        <strain evidence="8">5317</strain>
        <strain evidence="12">5318</strain>
        <strain evidence="16">5319</strain>
        <strain evidence="6">5320</strain>
        <strain evidence="10">5321</strain>
        <strain evidence="15">5322</strain>
        <strain evidence="14">5323</strain>
        <strain evidence="4">5324</strain>
        <strain evidence="11">5325</strain>
        <strain evidence="2">5326</strain>
        <strain evidence="17">5327</strain>
        <strain evidence="9">5328</strain>
        <strain evidence="3">5329</strain>
        <strain evidence="13">5330</strain>
        <tissue evidence="15">Megagametophyte</tissue>
    </source>
</reference>
<dbReference type="EMBL" id="FJ110325">
    <property type="protein sequence ID" value="AFG71186.1"/>
    <property type="molecule type" value="Genomic_DNA"/>
</dbReference>
<accession>H9XAA6</accession>
<dbReference type="EMBL" id="FJ110320">
    <property type="protein sequence ID" value="AFG71191.1"/>
    <property type="molecule type" value="Genomic_DNA"/>
</dbReference>
<dbReference type="EMBL" id="FJ110327">
    <property type="protein sequence ID" value="AFG71195.1"/>
    <property type="molecule type" value="Genomic_DNA"/>
</dbReference>
<evidence type="ECO:0000313" key="17">
    <source>
        <dbReference type="EMBL" id="AFG71201.1"/>
    </source>
</evidence>
<feature type="compositionally biased region" description="Polar residues" evidence="1">
    <location>
        <begin position="67"/>
        <end position="100"/>
    </location>
</feature>
<gene>
    <name evidence="15" type="ORF">UMN_2742_01</name>
</gene>
<evidence type="ECO:0000313" key="9">
    <source>
        <dbReference type="EMBL" id="AFG71193.1"/>
    </source>
</evidence>
<evidence type="ECO:0000313" key="4">
    <source>
        <dbReference type="EMBL" id="AFG71188.1"/>
    </source>
</evidence>
<organism evidence="15">
    <name type="scientific">Pinus taeda</name>
    <name type="common">Loblolly pine</name>
    <dbReference type="NCBI Taxonomy" id="3352"/>
    <lineage>
        <taxon>Eukaryota</taxon>
        <taxon>Viridiplantae</taxon>
        <taxon>Streptophyta</taxon>
        <taxon>Embryophyta</taxon>
        <taxon>Tracheophyta</taxon>
        <taxon>Spermatophyta</taxon>
        <taxon>Pinopsida</taxon>
        <taxon>Pinidae</taxon>
        <taxon>Conifers I</taxon>
        <taxon>Pinales</taxon>
        <taxon>Pinaceae</taxon>
        <taxon>Pinus</taxon>
        <taxon>Pinus subgen. Pinus</taxon>
    </lineage>
</organism>
<dbReference type="EMBL" id="FJ110331">
    <property type="protein sequence ID" value="AFG71196.1"/>
    <property type="molecule type" value="Genomic_DNA"/>
</dbReference>
<evidence type="ECO:0000313" key="15">
    <source>
        <dbReference type="EMBL" id="AFG71199.1"/>
    </source>
</evidence>
<evidence type="ECO:0000313" key="10">
    <source>
        <dbReference type="EMBL" id="AFG71194.1"/>
    </source>
</evidence>
<dbReference type="EMBL" id="FJ110321">
    <property type="protein sequence ID" value="AFG71193.1"/>
    <property type="molecule type" value="Genomic_DNA"/>
</dbReference>
<evidence type="ECO:0000313" key="3">
    <source>
        <dbReference type="EMBL" id="AFG71187.1"/>
    </source>
</evidence>
<dbReference type="EMBL" id="FJ110332">
    <property type="protein sequence ID" value="AFG71187.1"/>
    <property type="molecule type" value="Genomic_DNA"/>
</dbReference>
<evidence type="ECO:0000256" key="1">
    <source>
        <dbReference type="SAM" id="MobiDB-lite"/>
    </source>
</evidence>
<dbReference type="EMBL" id="FJ110333">
    <property type="protein sequence ID" value="AFG71194.1"/>
    <property type="molecule type" value="Genomic_DNA"/>
</dbReference>
<sequence>DLPVPKTTRGFEAGSGNIAKMHFHAKSESEVTSMGASSASTPRRPLYFVQSPTSRDSLPDGDKTPFSIHSANFTPLGSPSHRSVSASLSGRHSRTSSGTHFWSKVIPDEN</sequence>
<dbReference type="EMBL" id="FJ110323">
    <property type="protein sequence ID" value="AFG71188.1"/>
    <property type="molecule type" value="Genomic_DNA"/>
</dbReference>
<evidence type="ECO:0000313" key="6">
    <source>
        <dbReference type="EMBL" id="AFG71190.1"/>
    </source>
</evidence>
<proteinExistence type="predicted"/>
<name>H9XAA6_PINTA</name>
<evidence type="ECO:0000313" key="16">
    <source>
        <dbReference type="EMBL" id="AFG71200.1"/>
    </source>
</evidence>
<evidence type="ECO:0000313" key="13">
    <source>
        <dbReference type="EMBL" id="AFG71197.1"/>
    </source>
</evidence>
<dbReference type="EMBL" id="FJ110322">
    <property type="protein sequence ID" value="AFG71190.1"/>
    <property type="molecule type" value="Genomic_DNA"/>
</dbReference>
<evidence type="ECO:0000313" key="14">
    <source>
        <dbReference type="EMBL" id="AFG71198.1"/>
    </source>
</evidence>
<dbReference type="AlphaFoldDB" id="H9XAA6"/>
<protein>
    <submittedName>
        <fullName evidence="15">Uncharacterized protein</fullName>
    </submittedName>
</protein>
<feature type="non-terminal residue" evidence="15">
    <location>
        <position position="1"/>
    </location>
</feature>
<evidence type="ECO:0000313" key="5">
    <source>
        <dbReference type="EMBL" id="AFG71189.1"/>
    </source>
</evidence>
<evidence type="ECO:0000313" key="8">
    <source>
        <dbReference type="EMBL" id="AFG71192.1"/>
    </source>
</evidence>
<evidence type="ECO:0000313" key="11">
    <source>
        <dbReference type="EMBL" id="AFG71195.1"/>
    </source>
</evidence>
<feature type="compositionally biased region" description="Polar residues" evidence="1">
    <location>
        <begin position="30"/>
        <end position="41"/>
    </location>
</feature>
<evidence type="ECO:0000313" key="7">
    <source>
        <dbReference type="EMBL" id="AFG71191.1"/>
    </source>
</evidence>
<feature type="non-terminal residue" evidence="15">
    <location>
        <position position="110"/>
    </location>
</feature>
<dbReference type="EMBL" id="FJ110319">
    <property type="protein sequence ID" value="AFG71201.1"/>
    <property type="molecule type" value="Genomic_DNA"/>
</dbReference>
<feature type="region of interest" description="Disordered" evidence="1">
    <location>
        <begin position="26"/>
        <end position="110"/>
    </location>
</feature>
<dbReference type="EMBL" id="FJ110334">
    <property type="protein sequence ID" value="AFG71198.1"/>
    <property type="molecule type" value="Genomic_DNA"/>
</dbReference>
<dbReference type="EMBL" id="FJ110328">
    <property type="protein sequence ID" value="AFG71197.1"/>
    <property type="molecule type" value="Genomic_DNA"/>
</dbReference>
<dbReference type="EMBL" id="FJ110324">
    <property type="protein sequence ID" value="AFG71192.1"/>
    <property type="molecule type" value="Genomic_DNA"/>
</dbReference>
<dbReference type="EMBL" id="FJ110326">
    <property type="protein sequence ID" value="AFG71189.1"/>
    <property type="molecule type" value="Genomic_DNA"/>
</dbReference>
<evidence type="ECO:0000313" key="2">
    <source>
        <dbReference type="EMBL" id="AFG71186.1"/>
    </source>
</evidence>